<gene>
    <name evidence="3" type="ORF">CPA40_08270</name>
</gene>
<keyword evidence="2" id="KW-1133">Transmembrane helix</keyword>
<evidence type="ECO:0000313" key="4">
    <source>
        <dbReference type="Proteomes" id="UP000240228"/>
    </source>
</evidence>
<reference evidence="4" key="1">
    <citation type="submission" date="2017-09" db="EMBL/GenBank/DDBJ databases">
        <authorList>
            <person name="Sela D.A."/>
            <person name="Albert K."/>
        </authorList>
    </citation>
    <scope>NUCLEOTIDE SEQUENCE [LARGE SCALE GENOMIC DNA]</scope>
    <source>
        <strain evidence="4">UMA51805</strain>
    </source>
</reference>
<reference evidence="3 4" key="2">
    <citation type="submission" date="2018-03" db="EMBL/GenBank/DDBJ databases">
        <title>The comparative genomics of Bifidobacterium callitrichos reflects dietary carbohydrate utilization within the common marmoset gut.</title>
        <authorList>
            <person name="Rani A."/>
        </authorList>
    </citation>
    <scope>NUCLEOTIDE SEQUENCE [LARGE SCALE GENOMIC DNA]</scope>
    <source>
        <strain evidence="3 4">UMA51805</strain>
    </source>
</reference>
<dbReference type="AlphaFoldDB" id="A0A2T3G8Y3"/>
<accession>A0A2T3G8Y3</accession>
<name>A0A2T3G8Y3_9BIFI</name>
<feature type="transmembrane region" description="Helical" evidence="2">
    <location>
        <begin position="36"/>
        <end position="57"/>
    </location>
</feature>
<feature type="region of interest" description="Disordered" evidence="1">
    <location>
        <begin position="64"/>
        <end position="87"/>
    </location>
</feature>
<dbReference type="Proteomes" id="UP000240228">
    <property type="component" value="Unassembled WGS sequence"/>
</dbReference>
<comment type="caution">
    <text evidence="3">The sequence shown here is derived from an EMBL/GenBank/DDBJ whole genome shotgun (WGS) entry which is preliminary data.</text>
</comment>
<keyword evidence="4" id="KW-1185">Reference proteome</keyword>
<evidence type="ECO:0000256" key="2">
    <source>
        <dbReference type="SAM" id="Phobius"/>
    </source>
</evidence>
<evidence type="ECO:0000256" key="1">
    <source>
        <dbReference type="SAM" id="MobiDB-lite"/>
    </source>
</evidence>
<keyword evidence="2" id="KW-0812">Transmembrane</keyword>
<dbReference type="RefSeq" id="WP_107044492.1">
    <property type="nucleotide sequence ID" value="NZ_NWTX01000015.1"/>
</dbReference>
<proteinExistence type="predicted"/>
<sequence length="87" mass="9425">MKLNKQSTARLYALTCVACVVWLVQSLMEANADGSLTNWATIIFSLCLLVVIGWTGYNAISGWNAKEDDEDDGANGDGKNGDAGRRR</sequence>
<organism evidence="3 4">
    <name type="scientific">Bifidobacterium callitrichos</name>
    <dbReference type="NCBI Taxonomy" id="762209"/>
    <lineage>
        <taxon>Bacteria</taxon>
        <taxon>Bacillati</taxon>
        <taxon>Actinomycetota</taxon>
        <taxon>Actinomycetes</taxon>
        <taxon>Bifidobacteriales</taxon>
        <taxon>Bifidobacteriaceae</taxon>
        <taxon>Bifidobacterium</taxon>
    </lineage>
</organism>
<protein>
    <recommendedName>
        <fullName evidence="5">Carbon starvation protein</fullName>
    </recommendedName>
</protein>
<evidence type="ECO:0000313" key="3">
    <source>
        <dbReference type="EMBL" id="PST45956.1"/>
    </source>
</evidence>
<dbReference type="EMBL" id="NWTX01000015">
    <property type="protein sequence ID" value="PST45956.1"/>
    <property type="molecule type" value="Genomic_DNA"/>
</dbReference>
<evidence type="ECO:0008006" key="5">
    <source>
        <dbReference type="Google" id="ProtNLM"/>
    </source>
</evidence>
<keyword evidence="2" id="KW-0472">Membrane</keyword>